<comment type="caution">
    <text evidence="11">The sequence shown here is derived from an EMBL/GenBank/DDBJ whole genome shotgun (WGS) entry which is preliminary data.</text>
</comment>
<evidence type="ECO:0000256" key="8">
    <source>
        <dbReference type="PROSITE-ProRule" id="PRU00027"/>
    </source>
</evidence>
<reference evidence="11" key="2">
    <citation type="submission" date="2023-05" db="EMBL/GenBank/DDBJ databases">
        <authorList>
            <person name="Schelkunov M.I."/>
        </authorList>
    </citation>
    <scope>NUCLEOTIDE SEQUENCE</scope>
    <source>
        <strain evidence="11">Hsosn_3</strain>
        <tissue evidence="11">Leaf</tissue>
    </source>
</reference>
<dbReference type="PROSITE" id="PS50808">
    <property type="entry name" value="ZF_BED"/>
    <property type="match status" value="1"/>
</dbReference>
<dbReference type="AlphaFoldDB" id="A0AAD8LX60"/>
<evidence type="ECO:0000313" key="12">
    <source>
        <dbReference type="Proteomes" id="UP001237642"/>
    </source>
</evidence>
<evidence type="ECO:0000256" key="1">
    <source>
        <dbReference type="ARBA" id="ARBA00004123"/>
    </source>
</evidence>
<evidence type="ECO:0000256" key="4">
    <source>
        <dbReference type="ARBA" id="ARBA00022771"/>
    </source>
</evidence>
<proteinExistence type="predicted"/>
<dbReference type="InterPro" id="IPR008906">
    <property type="entry name" value="HATC_C_dom"/>
</dbReference>
<protein>
    <submittedName>
        <fullName evidence="11">Zinc finger BED domain-containing protein RICESLEEPER 2-like</fullName>
    </submittedName>
</protein>
<dbReference type="PANTHER" id="PTHR23272">
    <property type="entry name" value="BED FINGER-RELATED"/>
    <property type="match status" value="1"/>
</dbReference>
<dbReference type="PANTHER" id="PTHR23272:SF182">
    <property type="entry name" value="OS09G0381850 PROTEIN"/>
    <property type="match status" value="1"/>
</dbReference>
<evidence type="ECO:0000256" key="2">
    <source>
        <dbReference type="ARBA" id="ARBA00011738"/>
    </source>
</evidence>
<dbReference type="InterPro" id="IPR025525">
    <property type="entry name" value="hAT-like_transposase_RNase-H"/>
</dbReference>
<dbReference type="Pfam" id="PF05699">
    <property type="entry name" value="Dimer_Tnp_hAT"/>
    <property type="match status" value="1"/>
</dbReference>
<evidence type="ECO:0000256" key="6">
    <source>
        <dbReference type="ARBA" id="ARBA00023125"/>
    </source>
</evidence>
<dbReference type="GO" id="GO:0008270">
    <property type="term" value="F:zinc ion binding"/>
    <property type="evidence" value="ECO:0007669"/>
    <property type="project" value="UniProtKB-KW"/>
</dbReference>
<dbReference type="InterPro" id="IPR003656">
    <property type="entry name" value="Znf_BED"/>
</dbReference>
<sequence>MLFLWLLNQSAHTPVFGWHLPKKKKCIEIIPENAEFEQVRSIGEESLGDESLSEDIGNDKDTSEQEEISRKRKGDSLETQQSNQPYQKKQRQKKARCWPHLDVVVENNQKIAICKFCKTRMKCGSTGCTTTLNRHVDKCRAAHGQTNQALLQFQPSDALSSEVTLDAFLIYSTSDLGFKEYVPSPGDWERVEGVCSFLEIFSDVTKVVSGSEYSTSNIFLSEIRRVKQIIDKRAIDTNLHIREMARKMELKFEKYWGETNLVMSIGAVMDPRFKLILPMFCFPTLYPISSDSEKNLSYLKNSLTDLYLEYCKEDKEASIIRNESSEVSSSNSNFFNEQRETPKGINDYESFIRASGGIIEPTKSELEEYLTESIIPPSSKFDVLAWWKANASKFPVLSKMASDVLIIPISTVASESTFSAGSRVIELHRSCLKPETVEVLLCGADWVRELYGLKKSKQNADKDIVIHLD</sequence>
<keyword evidence="5" id="KW-0862">Zinc</keyword>
<keyword evidence="4 8" id="KW-0863">Zinc-finger</keyword>
<dbReference type="GO" id="GO:0003677">
    <property type="term" value="F:DNA binding"/>
    <property type="evidence" value="ECO:0007669"/>
    <property type="project" value="UniProtKB-KW"/>
</dbReference>
<keyword evidence="3" id="KW-0479">Metal-binding</keyword>
<feature type="compositionally biased region" description="Polar residues" evidence="9">
    <location>
        <begin position="77"/>
        <end position="87"/>
    </location>
</feature>
<dbReference type="SUPFAM" id="SSF53098">
    <property type="entry name" value="Ribonuclease H-like"/>
    <property type="match status" value="1"/>
</dbReference>
<evidence type="ECO:0000256" key="7">
    <source>
        <dbReference type="ARBA" id="ARBA00023242"/>
    </source>
</evidence>
<keyword evidence="6" id="KW-0238">DNA-binding</keyword>
<reference evidence="11" key="1">
    <citation type="submission" date="2023-02" db="EMBL/GenBank/DDBJ databases">
        <title>Genome of toxic invasive species Heracleum sosnowskyi carries increased number of genes despite the absence of recent whole-genome duplications.</title>
        <authorList>
            <person name="Schelkunov M."/>
            <person name="Shtratnikova V."/>
            <person name="Makarenko M."/>
            <person name="Klepikova A."/>
            <person name="Omelchenko D."/>
            <person name="Novikova G."/>
            <person name="Obukhova E."/>
            <person name="Bogdanov V."/>
            <person name="Penin A."/>
            <person name="Logacheva M."/>
        </authorList>
    </citation>
    <scope>NUCLEOTIDE SEQUENCE</scope>
    <source>
        <strain evidence="11">Hsosn_3</strain>
        <tissue evidence="11">Leaf</tissue>
    </source>
</reference>
<feature type="domain" description="BED-type" evidence="10">
    <location>
        <begin position="92"/>
        <end position="150"/>
    </location>
</feature>
<keyword evidence="12" id="KW-1185">Reference proteome</keyword>
<dbReference type="EMBL" id="JAUIZM010000034">
    <property type="protein sequence ID" value="KAK1351484.1"/>
    <property type="molecule type" value="Genomic_DNA"/>
</dbReference>
<evidence type="ECO:0000259" key="10">
    <source>
        <dbReference type="PROSITE" id="PS50808"/>
    </source>
</evidence>
<name>A0AAD8LX60_9APIA</name>
<feature type="compositionally biased region" description="Basic and acidic residues" evidence="9">
    <location>
        <begin position="57"/>
        <end position="69"/>
    </location>
</feature>
<dbReference type="Pfam" id="PF14372">
    <property type="entry name" value="hAT-like_RNase-H"/>
    <property type="match status" value="1"/>
</dbReference>
<evidence type="ECO:0000256" key="3">
    <source>
        <dbReference type="ARBA" id="ARBA00022723"/>
    </source>
</evidence>
<accession>A0AAD8LX60</accession>
<evidence type="ECO:0000256" key="5">
    <source>
        <dbReference type="ARBA" id="ARBA00022833"/>
    </source>
</evidence>
<dbReference type="SMART" id="SM00614">
    <property type="entry name" value="ZnF_BED"/>
    <property type="match status" value="1"/>
</dbReference>
<evidence type="ECO:0000256" key="9">
    <source>
        <dbReference type="SAM" id="MobiDB-lite"/>
    </source>
</evidence>
<comment type="subcellular location">
    <subcellularLocation>
        <location evidence="1">Nucleus</location>
    </subcellularLocation>
</comment>
<gene>
    <name evidence="11" type="ORF">POM88_054321</name>
</gene>
<organism evidence="11 12">
    <name type="scientific">Heracleum sosnowskyi</name>
    <dbReference type="NCBI Taxonomy" id="360622"/>
    <lineage>
        <taxon>Eukaryota</taxon>
        <taxon>Viridiplantae</taxon>
        <taxon>Streptophyta</taxon>
        <taxon>Embryophyta</taxon>
        <taxon>Tracheophyta</taxon>
        <taxon>Spermatophyta</taxon>
        <taxon>Magnoliopsida</taxon>
        <taxon>eudicotyledons</taxon>
        <taxon>Gunneridae</taxon>
        <taxon>Pentapetalae</taxon>
        <taxon>asterids</taxon>
        <taxon>campanulids</taxon>
        <taxon>Apiales</taxon>
        <taxon>Apiaceae</taxon>
        <taxon>Apioideae</taxon>
        <taxon>apioid superclade</taxon>
        <taxon>Tordylieae</taxon>
        <taxon>Tordyliinae</taxon>
        <taxon>Heracleum</taxon>
    </lineage>
</organism>
<dbReference type="InterPro" id="IPR012337">
    <property type="entry name" value="RNaseH-like_sf"/>
</dbReference>
<feature type="region of interest" description="Disordered" evidence="9">
    <location>
        <begin position="47"/>
        <end position="93"/>
    </location>
</feature>
<keyword evidence="7" id="KW-0539">Nucleus</keyword>
<dbReference type="GO" id="GO:0046983">
    <property type="term" value="F:protein dimerization activity"/>
    <property type="evidence" value="ECO:0007669"/>
    <property type="project" value="InterPro"/>
</dbReference>
<dbReference type="GO" id="GO:0005634">
    <property type="term" value="C:nucleus"/>
    <property type="evidence" value="ECO:0007669"/>
    <property type="project" value="UniProtKB-SubCell"/>
</dbReference>
<comment type="subunit">
    <text evidence="2">Homodimer.</text>
</comment>
<dbReference type="Proteomes" id="UP001237642">
    <property type="component" value="Unassembled WGS sequence"/>
</dbReference>
<evidence type="ECO:0000313" key="11">
    <source>
        <dbReference type="EMBL" id="KAK1351484.1"/>
    </source>
</evidence>